<dbReference type="EMBL" id="JAUSTW010000011">
    <property type="protein sequence ID" value="MDQ0201735.1"/>
    <property type="molecule type" value="Genomic_DNA"/>
</dbReference>
<evidence type="ECO:0000313" key="1">
    <source>
        <dbReference type="EMBL" id="MDQ0201735.1"/>
    </source>
</evidence>
<reference evidence="1 2" key="1">
    <citation type="submission" date="2023-07" db="EMBL/GenBank/DDBJ databases">
        <title>Genomic Encyclopedia of Type Strains, Phase IV (KMG-IV): sequencing the most valuable type-strain genomes for metagenomic binning, comparative biology and taxonomic classification.</title>
        <authorList>
            <person name="Goeker M."/>
        </authorList>
    </citation>
    <scope>NUCLEOTIDE SEQUENCE [LARGE SCALE GENOMIC DNA]</scope>
    <source>
        <strain evidence="1 2">DSM 27594</strain>
    </source>
</reference>
<dbReference type="Proteomes" id="UP001224122">
    <property type="component" value="Unassembled WGS sequence"/>
</dbReference>
<gene>
    <name evidence="1" type="ORF">J2S10_004945</name>
</gene>
<comment type="caution">
    <text evidence="1">The sequence shown here is derived from an EMBL/GenBank/DDBJ whole genome shotgun (WGS) entry which is preliminary data.</text>
</comment>
<protein>
    <submittedName>
        <fullName evidence="1">Uncharacterized protein</fullName>
    </submittedName>
</protein>
<sequence length="62" mass="7241">MAWMKQIKEILLNRGLIIKPPIIPVPDKVELVHQDFLNGYFLHVRPLYALDIAIFTIVLKIM</sequence>
<accession>A0ABT9Y2H3</accession>
<proteinExistence type="predicted"/>
<name>A0ABT9Y2H3_9BACI</name>
<evidence type="ECO:0000313" key="2">
    <source>
        <dbReference type="Proteomes" id="UP001224122"/>
    </source>
</evidence>
<organism evidence="1 2">
    <name type="scientific">Neobacillus ginsengisoli</name>
    <dbReference type="NCBI Taxonomy" id="904295"/>
    <lineage>
        <taxon>Bacteria</taxon>
        <taxon>Bacillati</taxon>
        <taxon>Bacillota</taxon>
        <taxon>Bacilli</taxon>
        <taxon>Bacillales</taxon>
        <taxon>Bacillaceae</taxon>
        <taxon>Neobacillus</taxon>
    </lineage>
</organism>
<keyword evidence="2" id="KW-1185">Reference proteome</keyword>